<name>A0A0V1MXY8_9BILA</name>
<evidence type="ECO:0000256" key="1">
    <source>
        <dbReference type="SAM" id="SignalP"/>
    </source>
</evidence>
<dbReference type="Proteomes" id="UP000054843">
    <property type="component" value="Unassembled WGS sequence"/>
</dbReference>
<reference evidence="2 3" key="1">
    <citation type="submission" date="2015-01" db="EMBL/GenBank/DDBJ databases">
        <title>Evolution of Trichinella species and genotypes.</title>
        <authorList>
            <person name="Korhonen P.K."/>
            <person name="Edoardo P."/>
            <person name="Giuseppe L.R."/>
            <person name="Gasser R.B."/>
        </authorList>
    </citation>
    <scope>NUCLEOTIDE SEQUENCE [LARGE SCALE GENOMIC DNA]</scope>
    <source>
        <strain evidence="2">ISS1980</strain>
    </source>
</reference>
<evidence type="ECO:0008006" key="4">
    <source>
        <dbReference type="Google" id="ProtNLM"/>
    </source>
</evidence>
<keyword evidence="3" id="KW-1185">Reference proteome</keyword>
<evidence type="ECO:0000313" key="3">
    <source>
        <dbReference type="Proteomes" id="UP000054843"/>
    </source>
</evidence>
<comment type="caution">
    <text evidence="2">The sequence shown here is derived from an EMBL/GenBank/DDBJ whole genome shotgun (WGS) entry which is preliminary data.</text>
</comment>
<dbReference type="EMBL" id="JYDO01000027">
    <property type="protein sequence ID" value="KRZ76522.1"/>
    <property type="molecule type" value="Genomic_DNA"/>
</dbReference>
<organism evidence="2 3">
    <name type="scientific">Trichinella papuae</name>
    <dbReference type="NCBI Taxonomy" id="268474"/>
    <lineage>
        <taxon>Eukaryota</taxon>
        <taxon>Metazoa</taxon>
        <taxon>Ecdysozoa</taxon>
        <taxon>Nematoda</taxon>
        <taxon>Enoplea</taxon>
        <taxon>Dorylaimia</taxon>
        <taxon>Trichinellida</taxon>
        <taxon>Trichinellidae</taxon>
        <taxon>Trichinella</taxon>
    </lineage>
</organism>
<protein>
    <recommendedName>
        <fullName evidence="4">PiggyBac transposable element-derived protein domain-containing protein</fullName>
    </recommendedName>
</protein>
<sequence>MLYAFKLLLASFTAVSPEMTLFYVNSKQIPRSRMIKLKQKDINIAHQHTNQHTDKTGAAGKLNEPSCKKCSDFDLLIRILQGSTVTY</sequence>
<dbReference type="AlphaFoldDB" id="A0A0V1MXY8"/>
<gene>
    <name evidence="2" type="ORF">T10_5378</name>
</gene>
<proteinExistence type="predicted"/>
<evidence type="ECO:0000313" key="2">
    <source>
        <dbReference type="EMBL" id="KRZ76522.1"/>
    </source>
</evidence>
<accession>A0A0V1MXY8</accession>
<feature type="signal peptide" evidence="1">
    <location>
        <begin position="1"/>
        <end position="17"/>
    </location>
</feature>
<keyword evidence="1" id="KW-0732">Signal</keyword>
<feature type="chain" id="PRO_5006882936" description="PiggyBac transposable element-derived protein domain-containing protein" evidence="1">
    <location>
        <begin position="18"/>
        <end position="87"/>
    </location>
</feature>